<reference evidence="2 3" key="1">
    <citation type="journal article" date="2020" name="Nature">
        <title>Isolation of an archaeon at the prokaryote-eukaryote interface.</title>
        <authorList>
            <person name="Imachi H."/>
            <person name="Nobu M.K."/>
            <person name="Nakahara N."/>
            <person name="Morono Y."/>
            <person name="Ogawara M."/>
            <person name="Takaki Y."/>
            <person name="Takano Y."/>
            <person name="Uematsu K."/>
            <person name="Ikuta T."/>
            <person name="Ito M."/>
            <person name="Matsui Y."/>
            <person name="Miyazaki M."/>
            <person name="Murata K."/>
            <person name="Saito Y."/>
            <person name="Sakai S."/>
            <person name="Song C."/>
            <person name="Tasumi E."/>
            <person name="Yamanaka Y."/>
            <person name="Yamaguchi T."/>
            <person name="Kamagata Y."/>
            <person name="Tamaki H."/>
            <person name="Takai K."/>
        </authorList>
    </citation>
    <scope>NUCLEOTIDE SEQUENCE [LARGE SCALE GENOMIC DNA]</scope>
    <source>
        <strain evidence="2 3">MK-D1</strain>
    </source>
</reference>
<evidence type="ECO:0008006" key="4">
    <source>
        <dbReference type="Google" id="ProtNLM"/>
    </source>
</evidence>
<dbReference type="Proteomes" id="UP000321408">
    <property type="component" value="Chromosome"/>
</dbReference>
<reference evidence="2 3" key="2">
    <citation type="journal article" date="2024" name="Int. J. Syst. Evol. Microbiol.">
        <title>Promethearchaeum syntrophicum gen. nov., sp. nov., an anaerobic, obligately syntrophic archaeon, the first isolate of the lineage 'Asgard' archaea, and proposal of the new archaeal phylum Promethearchaeota phyl. nov. and kingdom Promethearchaeati regn. nov.</title>
        <authorList>
            <person name="Imachi H."/>
            <person name="Nobu M.K."/>
            <person name="Kato S."/>
            <person name="Takaki Y."/>
            <person name="Miyazaki M."/>
            <person name="Miyata M."/>
            <person name="Ogawara M."/>
            <person name="Saito Y."/>
            <person name="Sakai S."/>
            <person name="Tahara Y.O."/>
            <person name="Takano Y."/>
            <person name="Tasumi E."/>
            <person name="Uematsu K."/>
            <person name="Yoshimura T."/>
            <person name="Itoh T."/>
            <person name="Ohkuma M."/>
            <person name="Takai K."/>
        </authorList>
    </citation>
    <scope>NUCLEOTIDE SEQUENCE [LARGE SCALE GENOMIC DNA]</scope>
    <source>
        <strain evidence="2 3">MK-D1</strain>
    </source>
</reference>
<dbReference type="GeneID" id="41329316"/>
<evidence type="ECO:0000313" key="2">
    <source>
        <dbReference type="EMBL" id="QEE15498.1"/>
    </source>
</evidence>
<dbReference type="KEGG" id="psyt:DSAG12_01324"/>
<keyword evidence="3" id="KW-1185">Reference proteome</keyword>
<protein>
    <recommendedName>
        <fullName evidence="4">Late embryogenesis abundant protein</fullName>
    </recommendedName>
</protein>
<evidence type="ECO:0000256" key="1">
    <source>
        <dbReference type="SAM" id="Phobius"/>
    </source>
</evidence>
<keyword evidence="1" id="KW-0472">Membrane</keyword>
<name>A0A5B9D8C4_9ARCH</name>
<gene>
    <name evidence="2" type="ORF">DSAG12_01324</name>
</gene>
<dbReference type="EMBL" id="CP042905">
    <property type="protein sequence ID" value="QEE15498.1"/>
    <property type="molecule type" value="Genomic_DNA"/>
</dbReference>
<dbReference type="RefSeq" id="WP_147662405.1">
    <property type="nucleotide sequence ID" value="NZ_CP042905.2"/>
</dbReference>
<keyword evidence="1" id="KW-0812">Transmembrane</keyword>
<feature type="transmembrane region" description="Helical" evidence="1">
    <location>
        <begin position="12"/>
        <end position="32"/>
    </location>
</feature>
<evidence type="ECO:0000313" key="3">
    <source>
        <dbReference type="Proteomes" id="UP000321408"/>
    </source>
</evidence>
<proteinExistence type="predicted"/>
<keyword evidence="1" id="KW-1133">Transmembrane helix</keyword>
<dbReference type="AlphaFoldDB" id="A0A5B9D8C4"/>
<accession>A0A5B9D8C4</accession>
<organism evidence="2 3">
    <name type="scientific">Promethearchaeum syntrophicum</name>
    <dbReference type="NCBI Taxonomy" id="2594042"/>
    <lineage>
        <taxon>Archaea</taxon>
        <taxon>Promethearchaeati</taxon>
        <taxon>Promethearchaeota</taxon>
        <taxon>Promethearchaeia</taxon>
        <taxon>Promethearchaeales</taxon>
        <taxon>Promethearchaeaceae</taxon>
        <taxon>Promethearchaeum</taxon>
    </lineage>
</organism>
<sequence>MSLSKKKKGIIFAVTIILVILGGGGIFGGLYYNAVSQIEVDIDHVYITGFSEGGTFLNRTIDVDLEIHASISNPTSIAVEVDYAQFELYFDGVYSGEGQTSSFAATKTPSPMIIDVLLDDISGEQYLLLADLIFFGNSKVATVRITSVMIWGIAVEINTDINVTVTSSDIF</sequence>